<dbReference type="HOGENOM" id="CLU_002865_7_2_1"/>
<organism evidence="8 9">
    <name type="scientific">Tetrahymena thermophila (strain SB210)</name>
    <dbReference type="NCBI Taxonomy" id="312017"/>
    <lineage>
        <taxon>Eukaryota</taxon>
        <taxon>Sar</taxon>
        <taxon>Alveolata</taxon>
        <taxon>Ciliophora</taxon>
        <taxon>Intramacronucleata</taxon>
        <taxon>Oligohymenophorea</taxon>
        <taxon>Hymenostomatida</taxon>
        <taxon>Tetrahymenina</taxon>
        <taxon>Tetrahymenidae</taxon>
        <taxon>Tetrahymena</taxon>
    </lineage>
</organism>
<evidence type="ECO:0000256" key="3">
    <source>
        <dbReference type="ARBA" id="ARBA00022630"/>
    </source>
</evidence>
<dbReference type="GO" id="GO:0016614">
    <property type="term" value="F:oxidoreductase activity, acting on CH-OH group of donors"/>
    <property type="evidence" value="ECO:0007669"/>
    <property type="project" value="InterPro"/>
</dbReference>
<dbReference type="EMBL" id="GG662495">
    <property type="protein sequence ID" value="EAS03262.1"/>
    <property type="molecule type" value="Genomic_DNA"/>
</dbReference>
<evidence type="ECO:0000313" key="8">
    <source>
        <dbReference type="EMBL" id="EAS03262.1"/>
    </source>
</evidence>
<dbReference type="Pfam" id="PF05199">
    <property type="entry name" value="GMC_oxred_C"/>
    <property type="match status" value="1"/>
</dbReference>
<comment type="cofactor">
    <cofactor evidence="1">
        <name>FAD</name>
        <dbReference type="ChEBI" id="CHEBI:57692"/>
    </cofactor>
</comment>
<dbReference type="OMA" id="NYPWIHI"/>
<dbReference type="SUPFAM" id="SSF54373">
    <property type="entry name" value="FAD-linked reductases, C-terminal domain"/>
    <property type="match status" value="1"/>
</dbReference>
<dbReference type="Proteomes" id="UP000009168">
    <property type="component" value="Unassembled WGS sequence"/>
</dbReference>
<dbReference type="InterPro" id="IPR007867">
    <property type="entry name" value="GMC_OxRtase_C"/>
</dbReference>
<keyword evidence="3 5" id="KW-0285">Flavoprotein</keyword>
<dbReference type="Gene3D" id="3.30.560.10">
    <property type="entry name" value="Glucose Oxidase, domain 3"/>
    <property type="match status" value="1"/>
</dbReference>
<dbReference type="GO" id="GO:0050660">
    <property type="term" value="F:flavin adenine dinucleotide binding"/>
    <property type="evidence" value="ECO:0007669"/>
    <property type="project" value="InterPro"/>
</dbReference>
<evidence type="ECO:0000256" key="2">
    <source>
        <dbReference type="ARBA" id="ARBA00010790"/>
    </source>
</evidence>
<dbReference type="InterPro" id="IPR012132">
    <property type="entry name" value="GMC_OxRdtase"/>
</dbReference>
<evidence type="ECO:0000256" key="4">
    <source>
        <dbReference type="ARBA" id="ARBA00022827"/>
    </source>
</evidence>
<dbReference type="PANTHER" id="PTHR11552:SF147">
    <property type="entry name" value="CHOLINE DEHYDROGENASE, MITOCHONDRIAL"/>
    <property type="match status" value="1"/>
</dbReference>
<dbReference type="InterPro" id="IPR000172">
    <property type="entry name" value="GMC_OxRdtase_N"/>
</dbReference>
<keyword evidence="9" id="KW-1185">Reference proteome</keyword>
<dbReference type="Pfam" id="PF00732">
    <property type="entry name" value="GMC_oxred_N"/>
    <property type="match status" value="1"/>
</dbReference>
<reference evidence="9" key="1">
    <citation type="journal article" date="2006" name="PLoS Biol.">
        <title>Macronuclear genome sequence of the ciliate Tetrahymena thermophila, a model eukaryote.</title>
        <authorList>
            <person name="Eisen J.A."/>
            <person name="Coyne R.S."/>
            <person name="Wu M."/>
            <person name="Wu D."/>
            <person name="Thiagarajan M."/>
            <person name="Wortman J.R."/>
            <person name="Badger J.H."/>
            <person name="Ren Q."/>
            <person name="Amedeo P."/>
            <person name="Jones K.M."/>
            <person name="Tallon L.J."/>
            <person name="Delcher A.L."/>
            <person name="Salzberg S.L."/>
            <person name="Silva J.C."/>
            <person name="Haas B.J."/>
            <person name="Majoros W.H."/>
            <person name="Farzad M."/>
            <person name="Carlton J.M."/>
            <person name="Smith R.K. Jr."/>
            <person name="Garg J."/>
            <person name="Pearlman R.E."/>
            <person name="Karrer K.M."/>
            <person name="Sun L."/>
            <person name="Manning G."/>
            <person name="Elde N.C."/>
            <person name="Turkewitz A.P."/>
            <person name="Asai D.J."/>
            <person name="Wilkes D.E."/>
            <person name="Wang Y."/>
            <person name="Cai H."/>
            <person name="Collins K."/>
            <person name="Stewart B.A."/>
            <person name="Lee S.R."/>
            <person name="Wilamowska K."/>
            <person name="Weinberg Z."/>
            <person name="Ruzzo W.L."/>
            <person name="Wloga D."/>
            <person name="Gaertig J."/>
            <person name="Frankel J."/>
            <person name="Tsao C.-C."/>
            <person name="Gorovsky M.A."/>
            <person name="Keeling P.J."/>
            <person name="Waller R.F."/>
            <person name="Patron N.J."/>
            <person name="Cherry J.M."/>
            <person name="Stover N.A."/>
            <person name="Krieger C.J."/>
            <person name="del Toro C."/>
            <person name="Ryder H.F."/>
            <person name="Williamson S.C."/>
            <person name="Barbeau R.A."/>
            <person name="Hamilton E.P."/>
            <person name="Orias E."/>
        </authorList>
    </citation>
    <scope>NUCLEOTIDE SEQUENCE [LARGE SCALE GENOMIC DNA]</scope>
    <source>
        <strain evidence="9">SB210</strain>
    </source>
</reference>
<evidence type="ECO:0000256" key="5">
    <source>
        <dbReference type="RuleBase" id="RU003968"/>
    </source>
</evidence>
<dbReference type="KEGG" id="tet:TTHERM_00535980"/>
<proteinExistence type="inferred from homology"/>
<evidence type="ECO:0000259" key="6">
    <source>
        <dbReference type="PROSITE" id="PS00623"/>
    </source>
</evidence>
<evidence type="ECO:0000259" key="7">
    <source>
        <dbReference type="PROSITE" id="PS00624"/>
    </source>
</evidence>
<dbReference type="InterPro" id="IPR036188">
    <property type="entry name" value="FAD/NAD-bd_sf"/>
</dbReference>
<dbReference type="OrthoDB" id="269227at2759"/>
<dbReference type="PROSITE" id="PS51257">
    <property type="entry name" value="PROKAR_LIPOPROTEIN"/>
    <property type="match status" value="1"/>
</dbReference>
<dbReference type="AlphaFoldDB" id="I7MA25"/>
<gene>
    <name evidence="8" type="ORF">TTHERM_00535980</name>
</gene>
<dbReference type="GeneID" id="7826604"/>
<dbReference type="PROSITE" id="PS00624">
    <property type="entry name" value="GMC_OXRED_2"/>
    <property type="match status" value="1"/>
</dbReference>
<feature type="domain" description="Glucose-methanol-choline oxidoreductase N-terminal" evidence="6">
    <location>
        <begin position="89"/>
        <end position="112"/>
    </location>
</feature>
<protein>
    <submittedName>
        <fullName evidence="8">GMC oxidoreductase family protein</fullName>
    </submittedName>
</protein>
<dbReference type="PIRSF" id="PIRSF000137">
    <property type="entry name" value="Alcohol_oxidase"/>
    <property type="match status" value="1"/>
</dbReference>
<evidence type="ECO:0000313" key="9">
    <source>
        <dbReference type="Proteomes" id="UP000009168"/>
    </source>
</evidence>
<dbReference type="RefSeq" id="XP_001023507.1">
    <property type="nucleotide sequence ID" value="XM_001023507.1"/>
</dbReference>
<dbReference type="PANTHER" id="PTHR11552">
    <property type="entry name" value="GLUCOSE-METHANOL-CHOLINE GMC OXIDOREDUCTASE"/>
    <property type="match status" value="1"/>
</dbReference>
<feature type="domain" description="Glucose-methanol-choline oxidoreductase N-terminal" evidence="7">
    <location>
        <begin position="267"/>
        <end position="281"/>
    </location>
</feature>
<name>I7MA25_TETTS</name>
<keyword evidence="4 5" id="KW-0274">FAD</keyword>
<dbReference type="SUPFAM" id="SSF51905">
    <property type="entry name" value="FAD/NAD(P)-binding domain"/>
    <property type="match status" value="1"/>
</dbReference>
<comment type="similarity">
    <text evidence="2 5">Belongs to the GMC oxidoreductase family.</text>
</comment>
<dbReference type="eggNOG" id="KOG1238">
    <property type="taxonomic scope" value="Eukaryota"/>
</dbReference>
<dbReference type="InParanoid" id="I7MA25"/>
<accession>I7MA25</accession>
<dbReference type="STRING" id="312017.I7MA25"/>
<dbReference type="PROSITE" id="PS00623">
    <property type="entry name" value="GMC_OXRED_1"/>
    <property type="match status" value="1"/>
</dbReference>
<evidence type="ECO:0000256" key="1">
    <source>
        <dbReference type="ARBA" id="ARBA00001974"/>
    </source>
</evidence>
<sequence>MSMQKTTVDFLIVGAGSAGCVLANRLSKNLSQKVALVEYGPKDNSSLIHLPIGFPLLIGQWVGKKYIYPNLRSESEKELNGRTTYQPRGRTLGGSSSINAMIYIRGNKYDYNLWDQEVKGKGNWSYDKVLPVFKSLENNQHYINNPYHGNKGELGVTTPQFVCDTTKEYLKSCQEAGIKNIDDFNGDSQEGSGIYQRTIFNGERCSSAKAFLTKDIKDRKNLAILTELKASQIIFDHQKNAQGVIFINSKGEKQYIEAQKEVIICAGAFGSPQLLQLSGVGDAKELSEQNIKVQHNLPGVGKNLQDHLDIIVQAYLKEGDLGSVHHSVLKEQIKHGIKYYFKGEKENSFFSSNLGEGGAFFKVNEDSQHADTQFHYAPCIVVDHAQRIEYAKGVTLHSCYLNPKSRGSVSLKDKNPLSYPKIKMNYLSDPRDLQMMVRGVKKAHQVFTQTRFKDLISNLGQITVQNPSDKFWEDFIRAKAETVYHPVGTCKMGLDDMSVVNEELKVHGINKLRVADASIMPYVVSGNTNAPTMMIAQKCAENIIKDYKL</sequence>
<dbReference type="Gene3D" id="3.50.50.60">
    <property type="entry name" value="FAD/NAD(P)-binding domain"/>
    <property type="match status" value="1"/>
</dbReference>